<accession>A0A078A9V4</accession>
<dbReference type="AlphaFoldDB" id="A0A078A9V4"/>
<name>A0A078A9V4_STYLE</name>
<reference evidence="2 3" key="1">
    <citation type="submission" date="2014-06" db="EMBL/GenBank/DDBJ databases">
        <authorList>
            <person name="Swart Estienne"/>
        </authorList>
    </citation>
    <scope>NUCLEOTIDE SEQUENCE [LARGE SCALE GENOMIC DNA]</scope>
    <source>
        <strain evidence="2 3">130c</strain>
    </source>
</reference>
<dbReference type="InParanoid" id="A0A078A9V4"/>
<protein>
    <submittedName>
        <fullName evidence="2">Uncharacterized protein</fullName>
    </submittedName>
</protein>
<proteinExistence type="predicted"/>
<evidence type="ECO:0000313" key="2">
    <source>
        <dbReference type="EMBL" id="CDW78676.1"/>
    </source>
</evidence>
<keyword evidence="3" id="KW-1185">Reference proteome</keyword>
<feature type="compositionally biased region" description="Polar residues" evidence="1">
    <location>
        <begin position="239"/>
        <end position="253"/>
    </location>
</feature>
<evidence type="ECO:0000256" key="1">
    <source>
        <dbReference type="SAM" id="MobiDB-lite"/>
    </source>
</evidence>
<organism evidence="2 3">
    <name type="scientific">Stylonychia lemnae</name>
    <name type="common">Ciliate</name>
    <dbReference type="NCBI Taxonomy" id="5949"/>
    <lineage>
        <taxon>Eukaryota</taxon>
        <taxon>Sar</taxon>
        <taxon>Alveolata</taxon>
        <taxon>Ciliophora</taxon>
        <taxon>Intramacronucleata</taxon>
        <taxon>Spirotrichea</taxon>
        <taxon>Stichotrichia</taxon>
        <taxon>Sporadotrichida</taxon>
        <taxon>Oxytrichidae</taxon>
        <taxon>Stylonychinae</taxon>
        <taxon>Stylonychia</taxon>
    </lineage>
</organism>
<sequence length="435" mass="50403">MTYYSEHFFWQQRVNKELNAHRRVFDHRVGLSGVSSPKSSNFRSFAGEEDQSAAQEFPLSKKLCQSKQVKTQYMPRNKQIYTFGGTINVRDIFERPTFENEDLVANNGKQSKMAELIDIKSIKAGSQRSRKINSMIQSINGTSSHKMLEVNSQPIYFGVNDDRNKQSKVMNDFMISRGSNYNKYQKIHHHHYAHLLSPKTKVLQPFSELDAAADTVNNPNQNAPQMRPMTTQRAFNFSNTMRNSNTSSKNQLLSPKGERQQPEFVKRVLSSRQQKIRKSLNTMLQRDSKSDLKEVTANGEIKALRSPVNQQIPEEEYSQEKIINNYFETERQNIKSQGSNQYLVGLGGTFDQRIGGNQNADLEEYIWNEQSNYVNNNKMIYINDDVISRGTRGTKISQLEKELERERSMRYQLEQEVEKIKKIQQETLSQVASRR</sequence>
<gene>
    <name evidence="2" type="primary">Contig3549.g3786</name>
    <name evidence="2" type="ORF">STYLEM_7657</name>
</gene>
<evidence type="ECO:0000313" key="3">
    <source>
        <dbReference type="Proteomes" id="UP000039865"/>
    </source>
</evidence>
<dbReference type="EMBL" id="CCKQ01007319">
    <property type="protein sequence ID" value="CDW78676.1"/>
    <property type="molecule type" value="Genomic_DNA"/>
</dbReference>
<feature type="region of interest" description="Disordered" evidence="1">
    <location>
        <begin position="239"/>
        <end position="262"/>
    </location>
</feature>
<dbReference type="Proteomes" id="UP000039865">
    <property type="component" value="Unassembled WGS sequence"/>
</dbReference>